<comment type="caution">
    <text evidence="1">The sequence shown here is derived from an EMBL/GenBank/DDBJ whole genome shotgun (WGS) entry which is preliminary data.</text>
</comment>
<name>A0ACC2K6Y7_PERAE</name>
<evidence type="ECO:0000313" key="2">
    <source>
        <dbReference type="Proteomes" id="UP001234297"/>
    </source>
</evidence>
<reference evidence="1 2" key="1">
    <citation type="journal article" date="2022" name="Hortic Res">
        <title>A haplotype resolved chromosomal level avocado genome allows analysis of novel avocado genes.</title>
        <authorList>
            <person name="Nath O."/>
            <person name="Fletcher S.J."/>
            <person name="Hayward A."/>
            <person name="Shaw L.M."/>
            <person name="Masouleh A.K."/>
            <person name="Furtado A."/>
            <person name="Henry R.J."/>
            <person name="Mitter N."/>
        </authorList>
    </citation>
    <scope>NUCLEOTIDE SEQUENCE [LARGE SCALE GENOMIC DNA]</scope>
    <source>
        <strain evidence="2">cv. Hass</strain>
    </source>
</reference>
<protein>
    <submittedName>
        <fullName evidence="1">Uncharacterized protein</fullName>
    </submittedName>
</protein>
<dbReference type="Proteomes" id="UP001234297">
    <property type="component" value="Chromosome 4"/>
</dbReference>
<accession>A0ACC2K6Y7</accession>
<evidence type="ECO:0000313" key="1">
    <source>
        <dbReference type="EMBL" id="KAJ8616872.1"/>
    </source>
</evidence>
<proteinExistence type="predicted"/>
<gene>
    <name evidence="1" type="ORF">MRB53_013058</name>
</gene>
<keyword evidence="2" id="KW-1185">Reference proteome</keyword>
<organism evidence="1 2">
    <name type="scientific">Persea americana</name>
    <name type="common">Avocado</name>
    <dbReference type="NCBI Taxonomy" id="3435"/>
    <lineage>
        <taxon>Eukaryota</taxon>
        <taxon>Viridiplantae</taxon>
        <taxon>Streptophyta</taxon>
        <taxon>Embryophyta</taxon>
        <taxon>Tracheophyta</taxon>
        <taxon>Spermatophyta</taxon>
        <taxon>Magnoliopsida</taxon>
        <taxon>Magnoliidae</taxon>
        <taxon>Laurales</taxon>
        <taxon>Lauraceae</taxon>
        <taxon>Persea</taxon>
    </lineage>
</organism>
<sequence>MKLEEVVSVLIIISSHGGAGSGSGSGSLTLFYSLLFHIIIELERSFLEMVGCLSCCMWQSVAGRKLFRDSFSLALPSFNVQTKSFNAASSQREVHSHSKALSPECKPSSPVSHPQHPKQIFSRSSAFCTNLYFSSSTSSETHRQLGNLPFLPPPPKCNQPASAVHSLNSSSLLGVDIDYRWDEGNLSEDMMKGFLDLPGDASDGCFSDESYSSKTLAFAEQLDLQILSEELNIDITGNLENPGLDEIYETPQLSSIPEVGSKYKTNQHLVPPVGIPIHSRTSTSTPTAVNKQRLRWTPELHERFIEAVNKLGDAGKATPKSILKLMNVEGLTIYHVKSHLQKYRLAKYLPETKEDKKTSSSEEKEVSSNSDEGDACIKRSMQMTDALRMQIEVQKQLHEQLEVQRALQLRIEEHARYLQRILEEQQKTSNRSFSNSGQQSSPSQQQNSEIQPAGSSPAHASLQQAQSKTDSTSLISAEHKGTDSDSESKPSALGKRGRLEVATPEIAPNEPIVEN</sequence>
<dbReference type="EMBL" id="CM056812">
    <property type="protein sequence ID" value="KAJ8616872.1"/>
    <property type="molecule type" value="Genomic_DNA"/>
</dbReference>